<dbReference type="GO" id="GO:0022857">
    <property type="term" value="F:transmembrane transporter activity"/>
    <property type="evidence" value="ECO:0007669"/>
    <property type="project" value="InterPro"/>
</dbReference>
<dbReference type="CDD" id="cd17329">
    <property type="entry name" value="MFS_MdtH_MDR_like"/>
    <property type="match status" value="1"/>
</dbReference>
<dbReference type="InterPro" id="IPR020846">
    <property type="entry name" value="MFS_dom"/>
</dbReference>
<sequence>MYFDMFVSQIVRAKVLKKTHNLVPLHFKNTMLLHYLRRYINNFKGFSREIWILTLVTFINRAGTMVLPFLSKYLKDDLGFNYAQIGNVLFFFGLGSMLGSWLGGKLSDKIGFYRIMIMSLVVTGFAFIALQYITTYIGFCLAIFLTMVVADMFRPAMFVSLNVYAKPENRTRALTLVRLAVNLGFAAGPALGGLIIMNIGYKGLFWADGITCILSILIFWLLVKEKKKPIESKEAKQLLEASRESVFKDKPFWIFLFMCVVTGVLFFQLFTTIPLYHKDQFNLTELQTGLLLTLNGILIFFLEMPIVSYIERHQINKVKVVTLGCFLMSVSLFLMLINVWAGILVIMMLFMTVAEMFAFPFSNSFAMSRAPKGHEGRYMAIFTMSFSAAHILSAKLGMGIVDYFGYQKNWLFMGVLGLVGTYAGYKVLQLLAKETQTKSDF</sequence>
<evidence type="ECO:0000313" key="10">
    <source>
        <dbReference type="Proteomes" id="UP000237056"/>
    </source>
</evidence>
<dbReference type="PROSITE" id="PS50850">
    <property type="entry name" value="MFS"/>
    <property type="match status" value="1"/>
</dbReference>
<accession>A0A2S4N5R1</accession>
<evidence type="ECO:0000313" key="9">
    <source>
        <dbReference type="EMBL" id="POS01058.1"/>
    </source>
</evidence>
<evidence type="ECO:0000256" key="1">
    <source>
        <dbReference type="ARBA" id="ARBA00004651"/>
    </source>
</evidence>
<feature type="transmembrane region" description="Helical" evidence="7">
    <location>
        <begin position="378"/>
        <end position="398"/>
    </location>
</feature>
<feature type="transmembrane region" description="Helical" evidence="7">
    <location>
        <begin position="343"/>
        <end position="366"/>
    </location>
</feature>
<proteinExistence type="predicted"/>
<evidence type="ECO:0000256" key="7">
    <source>
        <dbReference type="SAM" id="Phobius"/>
    </source>
</evidence>
<feature type="transmembrane region" description="Helical" evidence="7">
    <location>
        <begin position="82"/>
        <end position="104"/>
    </location>
</feature>
<gene>
    <name evidence="9" type="ORF">Q361_1143</name>
</gene>
<dbReference type="InterPro" id="IPR011701">
    <property type="entry name" value="MFS"/>
</dbReference>
<comment type="subcellular location">
    <subcellularLocation>
        <location evidence="1">Cell membrane</location>
        <topology evidence="1">Multi-pass membrane protein</topology>
    </subcellularLocation>
</comment>
<feature type="transmembrane region" description="Helical" evidence="7">
    <location>
        <begin position="288"/>
        <end position="308"/>
    </location>
</feature>
<keyword evidence="4 7" id="KW-0812">Transmembrane</keyword>
<evidence type="ECO:0000256" key="6">
    <source>
        <dbReference type="ARBA" id="ARBA00023136"/>
    </source>
</evidence>
<dbReference type="Proteomes" id="UP000237056">
    <property type="component" value="Unassembled WGS sequence"/>
</dbReference>
<feature type="transmembrane region" description="Helical" evidence="7">
    <location>
        <begin position="111"/>
        <end position="130"/>
    </location>
</feature>
<evidence type="ECO:0000259" key="8">
    <source>
        <dbReference type="PROSITE" id="PS50850"/>
    </source>
</evidence>
<dbReference type="PANTHER" id="PTHR23517">
    <property type="entry name" value="RESISTANCE PROTEIN MDTM, PUTATIVE-RELATED-RELATED"/>
    <property type="match status" value="1"/>
</dbReference>
<dbReference type="AlphaFoldDB" id="A0A2S4N5R1"/>
<keyword evidence="3" id="KW-1003">Cell membrane</keyword>
<feature type="domain" description="Major facilitator superfamily (MFS) profile" evidence="8">
    <location>
        <begin position="49"/>
        <end position="432"/>
    </location>
</feature>
<keyword evidence="5 7" id="KW-1133">Transmembrane helix</keyword>
<keyword evidence="10" id="KW-1185">Reference proteome</keyword>
<dbReference type="Pfam" id="PF07690">
    <property type="entry name" value="MFS_1"/>
    <property type="match status" value="1"/>
</dbReference>
<comment type="caution">
    <text evidence="9">The sequence shown here is derived from an EMBL/GenBank/DDBJ whole genome shotgun (WGS) entry which is preliminary data.</text>
</comment>
<dbReference type="InterPro" id="IPR050171">
    <property type="entry name" value="MFS_Transporters"/>
</dbReference>
<name>A0A2S4N5R1_9FLAO</name>
<feature type="transmembrane region" description="Helical" evidence="7">
    <location>
        <begin position="252"/>
        <end position="276"/>
    </location>
</feature>
<keyword evidence="2" id="KW-0813">Transport</keyword>
<keyword evidence="6 7" id="KW-0472">Membrane</keyword>
<feature type="transmembrane region" description="Helical" evidence="7">
    <location>
        <begin position="176"/>
        <end position="197"/>
    </location>
</feature>
<feature type="transmembrane region" description="Helical" evidence="7">
    <location>
        <begin position="203"/>
        <end position="223"/>
    </location>
</feature>
<evidence type="ECO:0000256" key="5">
    <source>
        <dbReference type="ARBA" id="ARBA00022989"/>
    </source>
</evidence>
<evidence type="ECO:0000256" key="4">
    <source>
        <dbReference type="ARBA" id="ARBA00022692"/>
    </source>
</evidence>
<feature type="transmembrane region" description="Helical" evidence="7">
    <location>
        <begin position="410"/>
        <end position="428"/>
    </location>
</feature>
<dbReference type="PANTHER" id="PTHR23517:SF2">
    <property type="entry name" value="MULTIDRUG RESISTANCE PROTEIN MDTH"/>
    <property type="match status" value="1"/>
</dbReference>
<reference evidence="9 10" key="1">
    <citation type="submission" date="2018-01" db="EMBL/GenBank/DDBJ databases">
        <title>Genomic Encyclopedia of Type Strains, Phase I: the one thousand microbial genomes (KMG-I) project.</title>
        <authorList>
            <person name="Goeker M."/>
        </authorList>
    </citation>
    <scope>NUCLEOTIDE SEQUENCE [LARGE SCALE GENOMIC DNA]</scope>
    <source>
        <strain evidence="9 10">DSM 17960</strain>
    </source>
</reference>
<protein>
    <submittedName>
        <fullName evidence="9">Putative MFS family arabinose efflux permease</fullName>
    </submittedName>
</protein>
<dbReference type="GO" id="GO:0005886">
    <property type="term" value="C:plasma membrane"/>
    <property type="evidence" value="ECO:0007669"/>
    <property type="project" value="UniProtKB-SubCell"/>
</dbReference>
<feature type="transmembrane region" description="Helical" evidence="7">
    <location>
        <begin position="136"/>
        <end position="164"/>
    </location>
</feature>
<feature type="transmembrane region" description="Helical" evidence="7">
    <location>
        <begin position="320"/>
        <end position="337"/>
    </location>
</feature>
<dbReference type="SUPFAM" id="SSF103473">
    <property type="entry name" value="MFS general substrate transporter"/>
    <property type="match status" value="1"/>
</dbReference>
<dbReference type="Gene3D" id="1.20.1250.20">
    <property type="entry name" value="MFS general substrate transporter like domains"/>
    <property type="match status" value="1"/>
</dbReference>
<evidence type="ECO:0000256" key="3">
    <source>
        <dbReference type="ARBA" id="ARBA00022475"/>
    </source>
</evidence>
<dbReference type="EMBL" id="PQNY01000014">
    <property type="protein sequence ID" value="POS01058.1"/>
    <property type="molecule type" value="Genomic_DNA"/>
</dbReference>
<evidence type="ECO:0000256" key="2">
    <source>
        <dbReference type="ARBA" id="ARBA00022448"/>
    </source>
</evidence>
<dbReference type="InterPro" id="IPR036259">
    <property type="entry name" value="MFS_trans_sf"/>
</dbReference>
<feature type="transmembrane region" description="Helical" evidence="7">
    <location>
        <begin position="50"/>
        <end position="70"/>
    </location>
</feature>
<organism evidence="9 10">
    <name type="scientific">Flavobacterium croceum DSM 17960</name>
    <dbReference type="NCBI Taxonomy" id="1121886"/>
    <lineage>
        <taxon>Bacteria</taxon>
        <taxon>Pseudomonadati</taxon>
        <taxon>Bacteroidota</taxon>
        <taxon>Flavobacteriia</taxon>
        <taxon>Flavobacteriales</taxon>
        <taxon>Flavobacteriaceae</taxon>
        <taxon>Flavobacterium</taxon>
    </lineage>
</organism>